<dbReference type="Proteomes" id="UP000293162">
    <property type="component" value="Unassembled WGS sequence"/>
</dbReference>
<dbReference type="NCBIfam" id="NF041131">
    <property type="entry name" value="RicT_YaaT_fam"/>
    <property type="match status" value="1"/>
</dbReference>
<feature type="compositionally biased region" description="Low complexity" evidence="1">
    <location>
        <begin position="392"/>
        <end position="616"/>
    </location>
</feature>
<feature type="compositionally biased region" description="Basic and acidic residues" evidence="1">
    <location>
        <begin position="363"/>
        <end position="377"/>
    </location>
</feature>
<organism evidence="3 4">
    <name type="scientific">Emticicia agri</name>
    <dbReference type="NCBI Taxonomy" id="2492393"/>
    <lineage>
        <taxon>Bacteria</taxon>
        <taxon>Pseudomonadati</taxon>
        <taxon>Bacteroidota</taxon>
        <taxon>Cytophagia</taxon>
        <taxon>Cytophagales</taxon>
        <taxon>Leadbetterellaceae</taxon>
        <taxon>Emticicia</taxon>
    </lineage>
</organism>
<dbReference type="Pfam" id="PF04468">
    <property type="entry name" value="PSP1"/>
    <property type="match status" value="1"/>
</dbReference>
<reference evidence="3 4" key="1">
    <citation type="submission" date="2019-02" db="EMBL/GenBank/DDBJ databases">
        <title>Bacterial novel species Emticicia sp. 17J42-9 isolated from soil.</title>
        <authorList>
            <person name="Jung H.-Y."/>
        </authorList>
    </citation>
    <scope>NUCLEOTIDE SEQUENCE [LARGE SCALE GENOMIC DNA]</scope>
    <source>
        <strain evidence="3 4">17J42-9</strain>
    </source>
</reference>
<protein>
    <submittedName>
        <fullName evidence="3">Signal peptidase-like protein</fullName>
    </submittedName>
</protein>
<keyword evidence="4" id="KW-1185">Reference proteome</keyword>
<evidence type="ECO:0000313" key="4">
    <source>
        <dbReference type="Proteomes" id="UP000293162"/>
    </source>
</evidence>
<feature type="domain" description="PSP1 C-terminal" evidence="2">
    <location>
        <begin position="126"/>
        <end position="211"/>
    </location>
</feature>
<dbReference type="AlphaFoldDB" id="A0A4V1ZDD9"/>
<dbReference type="PANTHER" id="PTHR43830:SF3">
    <property type="entry name" value="PROTEIN PSP1"/>
    <property type="match status" value="1"/>
</dbReference>
<dbReference type="EMBL" id="SEWF01000011">
    <property type="protein sequence ID" value="RYU95820.1"/>
    <property type="molecule type" value="Genomic_DNA"/>
</dbReference>
<dbReference type="InterPro" id="IPR047767">
    <property type="entry name" value="PSP1-like"/>
</dbReference>
<evidence type="ECO:0000259" key="2">
    <source>
        <dbReference type="PROSITE" id="PS51411"/>
    </source>
</evidence>
<dbReference type="InterPro" id="IPR007557">
    <property type="entry name" value="PSP1_C"/>
</dbReference>
<sequence length="616" mass="68595">MGCGQCSSGGCGAVKALDRTEKSNHKTVAGCSSGGCSTGGCNKMNAYDWLSNMEVPTSMRYNMVEVKFKGGRKEYFRNTNNLELYTGDFVVCEMQTGFHIGSVSLQGELVRLQMIKKGIQDDDTIKKILRVTHEKDLEKHQQAIARDLPTMYRVREISKELKLQMKVSDVEFQSDNTKATFYYSADDRVDFRELIKLLAAEFKIRVEMKQISLRQEAARIGGIGSCGRELCCSTWLTDFRAIPTSAARYQNLSLNPAKLSGQCGRLKCCLNYELETYLDALSDIPTVEKPLKTEKGIAILQKTDIFRRIMWFSYNNDINWHSLPIHKVVEIMKMNEKGIMPTSLDDLNLLDTTVSDKNTPRNSDLDRLDKKYTDKGKKPQQFSNKEQKSEAKNQNNNPKPANAVQNNQNSQNANQKQANQGQNKNNQQQAKQQSNNQGGNPNKQQNNNPNNQVKPQQNNQGGNPNKQQQNNPNNQGGNQNTQKVNQPNQGGNPNNQGNNQKGNQPNPGGNPNNQANNQKGNQPNQGGNQKGNQNKQQNNPNNQGNGGNKPQQNNQGGNPNKQQNNPSNQGNGGNKPQQNNQGNNPNKQQNQGGNKPSQPKNNPQNNNKNNESNQPG</sequence>
<name>A0A4V1ZDD9_9BACT</name>
<comment type="caution">
    <text evidence="3">The sequence shown here is derived from an EMBL/GenBank/DDBJ whole genome shotgun (WGS) entry which is preliminary data.</text>
</comment>
<feature type="region of interest" description="Disordered" evidence="1">
    <location>
        <begin position="353"/>
        <end position="616"/>
    </location>
</feature>
<dbReference type="PANTHER" id="PTHR43830">
    <property type="entry name" value="PROTEIN PSP1"/>
    <property type="match status" value="1"/>
</dbReference>
<proteinExistence type="predicted"/>
<dbReference type="GO" id="GO:0005737">
    <property type="term" value="C:cytoplasm"/>
    <property type="evidence" value="ECO:0007669"/>
    <property type="project" value="TreeGrafter"/>
</dbReference>
<evidence type="ECO:0000313" key="3">
    <source>
        <dbReference type="EMBL" id="RYU95820.1"/>
    </source>
</evidence>
<dbReference type="PROSITE" id="PS51411">
    <property type="entry name" value="PSP1_C"/>
    <property type="match status" value="1"/>
</dbReference>
<dbReference type="RefSeq" id="WP_130020700.1">
    <property type="nucleotide sequence ID" value="NZ_SEWF01000011.1"/>
</dbReference>
<dbReference type="OrthoDB" id="9779344at2"/>
<evidence type="ECO:0000256" key="1">
    <source>
        <dbReference type="SAM" id="MobiDB-lite"/>
    </source>
</evidence>
<accession>A0A4V1ZDD9</accession>
<gene>
    <name evidence="3" type="ORF">EWM59_09330</name>
</gene>